<gene>
    <name evidence="3" type="ORF">FD37_GL001426</name>
</gene>
<reference evidence="3 4" key="1">
    <citation type="journal article" date="2015" name="Genome Announc.">
        <title>Expanding the biotechnology potential of lactobacilli through comparative genomics of 213 strains and associated genera.</title>
        <authorList>
            <person name="Sun Z."/>
            <person name="Harris H.M."/>
            <person name="McCann A."/>
            <person name="Guo C."/>
            <person name="Argimon S."/>
            <person name="Zhang W."/>
            <person name="Yang X."/>
            <person name="Jeffery I.B."/>
            <person name="Cooney J.C."/>
            <person name="Kagawa T.F."/>
            <person name="Liu W."/>
            <person name="Song Y."/>
            <person name="Salvetti E."/>
            <person name="Wrobel A."/>
            <person name="Rasinkangas P."/>
            <person name="Parkhill J."/>
            <person name="Rea M.C."/>
            <person name="O'Sullivan O."/>
            <person name="Ritari J."/>
            <person name="Douillard F.P."/>
            <person name="Paul Ross R."/>
            <person name="Yang R."/>
            <person name="Briner A.E."/>
            <person name="Felis G.E."/>
            <person name="de Vos W.M."/>
            <person name="Barrangou R."/>
            <person name="Klaenhammer T.R."/>
            <person name="Caufield P.W."/>
            <person name="Cui Y."/>
            <person name="Zhang H."/>
            <person name="O'Toole P.W."/>
        </authorList>
    </citation>
    <scope>NUCLEOTIDE SEQUENCE [LARGE SCALE GENOMIC DNA]</scope>
    <source>
        <strain evidence="3 4">DSM 15429</strain>
    </source>
</reference>
<dbReference type="EMBL" id="AZFC01000016">
    <property type="protein sequence ID" value="KRL48299.1"/>
    <property type="molecule type" value="Genomic_DNA"/>
</dbReference>
<protein>
    <submittedName>
        <fullName evidence="3">Transcriptional regulator</fullName>
    </submittedName>
</protein>
<feature type="domain" description="WYL" evidence="1">
    <location>
        <begin position="144"/>
        <end position="210"/>
    </location>
</feature>
<organism evidence="3 4">
    <name type="scientific">Levilactobacillus spicheri DSM 15429</name>
    <dbReference type="NCBI Taxonomy" id="1423805"/>
    <lineage>
        <taxon>Bacteria</taxon>
        <taxon>Bacillati</taxon>
        <taxon>Bacillota</taxon>
        <taxon>Bacilli</taxon>
        <taxon>Lactobacillales</taxon>
        <taxon>Lactobacillaceae</taxon>
        <taxon>Levilactobacillus</taxon>
    </lineage>
</organism>
<feature type="domain" description="WCX" evidence="2">
    <location>
        <begin position="257"/>
        <end position="316"/>
    </location>
</feature>
<dbReference type="PROSITE" id="PS52050">
    <property type="entry name" value="WYL"/>
    <property type="match status" value="1"/>
</dbReference>
<evidence type="ECO:0000313" key="3">
    <source>
        <dbReference type="EMBL" id="KRL48299.1"/>
    </source>
</evidence>
<evidence type="ECO:0000259" key="2">
    <source>
        <dbReference type="Pfam" id="PF25583"/>
    </source>
</evidence>
<name>A0A0R1R505_9LACO</name>
<dbReference type="AlphaFoldDB" id="A0A0R1R505"/>
<evidence type="ECO:0000313" key="4">
    <source>
        <dbReference type="Proteomes" id="UP000051835"/>
    </source>
</evidence>
<dbReference type="PANTHER" id="PTHR34580">
    <property type="match status" value="1"/>
</dbReference>
<dbReference type="Pfam" id="PF25583">
    <property type="entry name" value="WCX"/>
    <property type="match status" value="1"/>
</dbReference>
<dbReference type="InterPro" id="IPR057727">
    <property type="entry name" value="WCX_dom"/>
</dbReference>
<proteinExistence type="predicted"/>
<sequence>MNEEENRMESNARVAELMVRLMHGETLCQGDLQKQYRISLRTCQRDLSYIRQALAEYDAGEIEERAGTYRLTRQSEAADLEMVLTTSQILLGSRALDSTELAATLQFLSASLSPEMQAVVRKHLTLSRGSYLPLSRPKPLLRRLREITECIAQNEKLVFTYLSSRATEPRPRVHHAQPVALFFETYYFYVAMLSQERGGYWLYRLDRIDTILSKQAGEKLDYAARFSLQDHRHQTYWLDSGTVTQIRFIYRYYLQTVLDHFPGSRVIEQRADGSYLIEAYVKVDGAMFWLLSQGAGLQVVSPPSLVQRMRETLTAARDQYRDDEGS</sequence>
<dbReference type="Pfam" id="PF13280">
    <property type="entry name" value="WYL"/>
    <property type="match status" value="1"/>
</dbReference>
<evidence type="ECO:0000259" key="1">
    <source>
        <dbReference type="Pfam" id="PF13280"/>
    </source>
</evidence>
<dbReference type="PATRIC" id="fig|1423805.4.peg.1463"/>
<accession>A0A0R1R505</accession>
<dbReference type="Proteomes" id="UP000051835">
    <property type="component" value="Unassembled WGS sequence"/>
</dbReference>
<dbReference type="PANTHER" id="PTHR34580:SF1">
    <property type="entry name" value="PROTEIN PAFC"/>
    <property type="match status" value="1"/>
</dbReference>
<dbReference type="InterPro" id="IPR026881">
    <property type="entry name" value="WYL_dom"/>
</dbReference>
<dbReference type="InterPro" id="IPR051534">
    <property type="entry name" value="CBASS_pafABC_assoc_protein"/>
</dbReference>
<comment type="caution">
    <text evidence="3">The sequence shown here is derived from an EMBL/GenBank/DDBJ whole genome shotgun (WGS) entry which is preliminary data.</text>
</comment>